<gene>
    <name evidence="1" type="ORF">AYJ53_04990</name>
</gene>
<sequence>MNNHLSYITSSQTTDTPSNCKTFLSIKDLLDITCFAVHNNTGAFAETKNYIYTLMRNIDDEIINESLLIHRAIRVRNLQQLTMMTNNIDIFKIILIGNPRSFNIPKWIIKRFSIKTTSDTIIFYPKEAKNILSQYVSSDSLSK</sequence>
<dbReference type="EMBL" id="LSNG01000035">
    <property type="protein sequence ID" value="KXN75674.1"/>
    <property type="molecule type" value="Genomic_DNA"/>
</dbReference>
<reference evidence="1 2" key="1">
    <citation type="submission" date="2016-02" db="EMBL/GenBank/DDBJ databases">
        <title>Complete Genome Sequences of Lactobacillus johnsonii Strain W1.</title>
        <authorList>
            <person name="Sun Y."/>
            <person name="Wu X."/>
        </authorList>
    </citation>
    <scope>NUCLEOTIDE SEQUENCE [LARGE SCALE GENOMIC DNA]</scope>
    <source>
        <strain evidence="1 2">W1</strain>
    </source>
</reference>
<accession>A0A9X0J628</accession>
<comment type="caution">
    <text evidence="1">The sequence shown here is derived from an EMBL/GenBank/DDBJ whole genome shotgun (WGS) entry which is preliminary data.</text>
</comment>
<evidence type="ECO:0000313" key="1">
    <source>
        <dbReference type="EMBL" id="KXN75674.1"/>
    </source>
</evidence>
<dbReference type="RefSeq" id="WP_061400670.1">
    <property type="nucleotide sequence ID" value="NZ_LSNG01000035.1"/>
</dbReference>
<organism evidence="1 2">
    <name type="scientific">Lactobacillus johnsonii</name>
    <dbReference type="NCBI Taxonomy" id="33959"/>
    <lineage>
        <taxon>Bacteria</taxon>
        <taxon>Bacillati</taxon>
        <taxon>Bacillota</taxon>
        <taxon>Bacilli</taxon>
        <taxon>Lactobacillales</taxon>
        <taxon>Lactobacillaceae</taxon>
        <taxon>Lactobacillus</taxon>
    </lineage>
</organism>
<dbReference type="Gene3D" id="3.30.1240.10">
    <property type="match status" value="1"/>
</dbReference>
<dbReference type="Proteomes" id="UP000070346">
    <property type="component" value="Unassembled WGS sequence"/>
</dbReference>
<proteinExistence type="predicted"/>
<protein>
    <submittedName>
        <fullName evidence="1">Uncharacterized protein</fullName>
    </submittedName>
</protein>
<name>A0A9X0J628_LACJH</name>
<evidence type="ECO:0000313" key="2">
    <source>
        <dbReference type="Proteomes" id="UP000070346"/>
    </source>
</evidence>
<dbReference type="AlphaFoldDB" id="A0A9X0J628"/>